<organism evidence="2 3">
    <name type="scientific">Candidatus Desulfacyla euxinica</name>
    <dbReference type="NCBI Taxonomy" id="2841693"/>
    <lineage>
        <taxon>Bacteria</taxon>
        <taxon>Deltaproteobacteria</taxon>
        <taxon>Candidatus Desulfacyla</taxon>
    </lineage>
</organism>
<dbReference type="PANTHER" id="PTHR35813:SF1">
    <property type="entry name" value="INNER MEMBRANE PROTEIN YBAN"/>
    <property type="match status" value="1"/>
</dbReference>
<dbReference type="AlphaFoldDB" id="A0A8J6N1G4"/>
<protein>
    <submittedName>
        <fullName evidence="2">YbaN family protein</fullName>
    </submittedName>
</protein>
<dbReference type="PANTHER" id="PTHR35813">
    <property type="entry name" value="INNER MEMBRANE PROTEIN YBAN"/>
    <property type="match status" value="1"/>
</dbReference>
<dbReference type="Proteomes" id="UP000650524">
    <property type="component" value="Unassembled WGS sequence"/>
</dbReference>
<comment type="caution">
    <text evidence="2">The sequence shown here is derived from an EMBL/GenBank/DDBJ whole genome shotgun (WGS) entry which is preliminary data.</text>
</comment>
<accession>A0A8J6N1G4</accession>
<dbReference type="Pfam" id="PF04304">
    <property type="entry name" value="DUF454"/>
    <property type="match status" value="1"/>
</dbReference>
<dbReference type="EMBL" id="JACNJD010000254">
    <property type="protein sequence ID" value="MBC8178068.1"/>
    <property type="molecule type" value="Genomic_DNA"/>
</dbReference>
<evidence type="ECO:0000256" key="1">
    <source>
        <dbReference type="SAM" id="Phobius"/>
    </source>
</evidence>
<name>A0A8J6N1G4_9DELT</name>
<evidence type="ECO:0000313" key="3">
    <source>
        <dbReference type="Proteomes" id="UP000650524"/>
    </source>
</evidence>
<reference evidence="2 3" key="1">
    <citation type="submission" date="2020-08" db="EMBL/GenBank/DDBJ databases">
        <title>Bridging the membrane lipid divide: bacteria of the FCB group superphylum have the potential to synthesize archaeal ether lipids.</title>
        <authorList>
            <person name="Villanueva L."/>
            <person name="Von Meijenfeldt F.A.B."/>
            <person name="Westbye A.B."/>
            <person name="Yadav S."/>
            <person name="Hopmans E.C."/>
            <person name="Dutilh B.E."/>
            <person name="Sinninghe Damste J.S."/>
        </authorList>
    </citation>
    <scope>NUCLEOTIDE SEQUENCE [LARGE SCALE GENOMIC DNA]</scope>
    <source>
        <strain evidence="2">NIOZ-UU27</strain>
    </source>
</reference>
<proteinExistence type="predicted"/>
<gene>
    <name evidence="2" type="ORF">H8E19_11745</name>
</gene>
<keyword evidence="1" id="KW-0812">Transmembrane</keyword>
<keyword evidence="1" id="KW-0472">Membrane</keyword>
<feature type="transmembrane region" description="Helical" evidence="1">
    <location>
        <begin position="209"/>
        <end position="225"/>
    </location>
</feature>
<dbReference type="InterPro" id="IPR007401">
    <property type="entry name" value="DUF454"/>
</dbReference>
<sequence>MEAQPDFSVKNFTPGRLRVAFPTLVSNKELTRSMKVYLTNGRGVTRVTANHYCGSITIYYNPEIAEKNSFIDMLNNVTWDKLAQLNDQSLINREEDDHKNQPSKGKRKKGLWNIWNLAGSFFVGVGIVGIFLPLLPTVPLLIIAAFCYWRGSPKFYNWLINLGAVGKLIKDFREGKGLPAKAKFHAILYMWISMGISITFFVSNMALKMTVVLIGIGVTVYILRIKTSDLGSEH</sequence>
<evidence type="ECO:0000313" key="2">
    <source>
        <dbReference type="EMBL" id="MBC8178068.1"/>
    </source>
</evidence>
<dbReference type="GO" id="GO:0005886">
    <property type="term" value="C:plasma membrane"/>
    <property type="evidence" value="ECO:0007669"/>
    <property type="project" value="TreeGrafter"/>
</dbReference>
<keyword evidence="1" id="KW-1133">Transmembrane helix</keyword>